<name>A0AAV3S1N6_LITER</name>
<organism evidence="1 2">
    <name type="scientific">Lithospermum erythrorhizon</name>
    <name type="common">Purple gromwell</name>
    <name type="synonym">Lithospermum officinale var. erythrorhizon</name>
    <dbReference type="NCBI Taxonomy" id="34254"/>
    <lineage>
        <taxon>Eukaryota</taxon>
        <taxon>Viridiplantae</taxon>
        <taxon>Streptophyta</taxon>
        <taxon>Embryophyta</taxon>
        <taxon>Tracheophyta</taxon>
        <taxon>Spermatophyta</taxon>
        <taxon>Magnoliopsida</taxon>
        <taxon>eudicotyledons</taxon>
        <taxon>Gunneridae</taxon>
        <taxon>Pentapetalae</taxon>
        <taxon>asterids</taxon>
        <taxon>lamiids</taxon>
        <taxon>Boraginales</taxon>
        <taxon>Boraginaceae</taxon>
        <taxon>Boraginoideae</taxon>
        <taxon>Lithospermeae</taxon>
        <taxon>Lithospermum</taxon>
    </lineage>
</organism>
<comment type="caution">
    <text evidence="1">The sequence shown here is derived from an EMBL/GenBank/DDBJ whole genome shotgun (WGS) entry which is preliminary data.</text>
</comment>
<accession>A0AAV3S1N6</accession>
<evidence type="ECO:0000313" key="2">
    <source>
        <dbReference type="Proteomes" id="UP001454036"/>
    </source>
</evidence>
<protein>
    <submittedName>
        <fullName evidence="1">Uncharacterized protein</fullName>
    </submittedName>
</protein>
<proteinExistence type="predicted"/>
<sequence>MRGIGDMVVKSRWCMHGTLQGNSANVMSEVDAKPTLYTIRKQCKCDVRSRLHADAEAPTTSVWRRERPDAYFLMQN</sequence>
<keyword evidence="2" id="KW-1185">Reference proteome</keyword>
<dbReference type="Proteomes" id="UP001454036">
    <property type="component" value="Unassembled WGS sequence"/>
</dbReference>
<dbReference type="AlphaFoldDB" id="A0AAV3S1N6"/>
<gene>
    <name evidence="1" type="ORF">LIER_33194</name>
</gene>
<evidence type="ECO:0000313" key="1">
    <source>
        <dbReference type="EMBL" id="GAA0185906.1"/>
    </source>
</evidence>
<reference evidence="1 2" key="1">
    <citation type="submission" date="2024-01" db="EMBL/GenBank/DDBJ databases">
        <title>The complete chloroplast genome sequence of Lithospermum erythrorhizon: insights into the phylogenetic relationship among Boraginaceae species and the maternal lineages of purple gromwells.</title>
        <authorList>
            <person name="Okada T."/>
            <person name="Watanabe K."/>
        </authorList>
    </citation>
    <scope>NUCLEOTIDE SEQUENCE [LARGE SCALE GENOMIC DNA]</scope>
</reference>
<dbReference type="EMBL" id="BAABME010013187">
    <property type="protein sequence ID" value="GAA0185906.1"/>
    <property type="molecule type" value="Genomic_DNA"/>
</dbReference>